<name>A0A857N8D6_9BACT</name>
<sequence length="149" mass="18009">MKTCSRCHLSKDLSEFYLRKTGRKAGQYYNHCKTCLRERGKSYYRKNRERQLFLSNQRRKKYVILKKKLVYSLKNKPCKDCGQRFPHYVMDFDHRDETTKIGNIAHLVSQNYYSKTKLLAEINKCDIVCANCHRIRTYKHKIRTINKVY</sequence>
<protein>
    <recommendedName>
        <fullName evidence="3">HNH endonuclease</fullName>
    </recommendedName>
</protein>
<dbReference type="KEGG" id="caqa:MICH65_0602"/>
<dbReference type="EMBL" id="CP047901">
    <property type="protein sequence ID" value="QHO63583.1"/>
    <property type="molecule type" value="Genomic_DNA"/>
</dbReference>
<evidence type="ECO:0008006" key="3">
    <source>
        <dbReference type="Google" id="ProtNLM"/>
    </source>
</evidence>
<evidence type="ECO:0000313" key="2">
    <source>
        <dbReference type="Proteomes" id="UP000463983"/>
    </source>
</evidence>
<organism evidence="1 2">
    <name type="scientific">Candidatus Chazhemtobacterium aquaticus</name>
    <dbReference type="NCBI Taxonomy" id="2715735"/>
    <lineage>
        <taxon>Bacteria</taxon>
        <taxon>Candidatus Chazhemtobacteraceae</taxon>
        <taxon>Candidatus Chazhemtobacterium</taxon>
    </lineage>
</organism>
<evidence type="ECO:0000313" key="1">
    <source>
        <dbReference type="EMBL" id="QHO63583.1"/>
    </source>
</evidence>
<reference evidence="2" key="1">
    <citation type="journal article" date="2020" name="Microorganisms">
        <title>Complete Genome of a Member of a New Bacterial Lineage in the Microgenomates Group Reveals an Unusual Nucleotide Composition Disparity Between Two Strands of DNA and Limited Metabolic Potential.</title>
        <authorList>
            <person name="Kadnikov V.V."/>
            <person name="Mardanov A.V."/>
            <person name="Beletsky A.V."/>
            <person name="Karnachuk O.V."/>
            <person name="Ravin N.V."/>
        </authorList>
    </citation>
    <scope>NUCLEOTIDE SEQUENCE [LARGE SCALE GENOMIC DNA]</scope>
</reference>
<proteinExistence type="predicted"/>
<gene>
    <name evidence="1" type="ORF">MICH65_0602</name>
</gene>
<dbReference type="AlphaFoldDB" id="A0A857N8D6"/>
<accession>A0A857N8D6</accession>
<keyword evidence="2" id="KW-1185">Reference proteome</keyword>
<dbReference type="Proteomes" id="UP000463983">
    <property type="component" value="Chromosome"/>
</dbReference>